<protein>
    <submittedName>
        <fullName evidence="2">Uncharacterized protein</fullName>
    </submittedName>
</protein>
<dbReference type="AlphaFoldDB" id="A0A1C6GSM8"/>
<feature type="chain" id="PRO_5039450585" evidence="1">
    <location>
        <begin position="22"/>
        <end position="278"/>
    </location>
</feature>
<accession>A0A1C6GSM8</accession>
<gene>
    <name evidence="2" type="ORF">SAMEA3545359_00515</name>
</gene>
<name>A0A1C6GSM8_9FIRM</name>
<dbReference type="EMBL" id="FMHG01000001">
    <property type="protein sequence ID" value="SCJ48227.1"/>
    <property type="molecule type" value="Genomic_DNA"/>
</dbReference>
<keyword evidence="1" id="KW-0732">Signal</keyword>
<sequence>MMGRKKGKLAAVSLVALTALALTGCVSSTEIGERKIVKSLALSQVSDGGLQAQLEIIQPEENTFLTVAGSDVHELVENLRYKEVFFDGIDQIFVQEQLLRQRGREVLRRFCIEEMDLRPGAKLYAYTGDFDQALTQITQQQSSRLGFCDLIDCAGEVCVLPILNSSPLGLSTPQALRVQGEDVTLLEEDTYLGYLLLNRRLHDYKSRWGLVVSSLPTTDLTAGTPAVTVWTDTTQEIEAKPLEGAVADYLQQCRRRGWPPLEGRDEQAISFEVKVQKE</sequence>
<organism evidence="2">
    <name type="scientific">uncultured Anaerotruncus sp</name>
    <dbReference type="NCBI Taxonomy" id="905011"/>
    <lineage>
        <taxon>Bacteria</taxon>
        <taxon>Bacillati</taxon>
        <taxon>Bacillota</taxon>
        <taxon>Clostridia</taxon>
        <taxon>Eubacteriales</taxon>
        <taxon>Oscillospiraceae</taxon>
        <taxon>Anaerotruncus</taxon>
        <taxon>environmental samples</taxon>
    </lineage>
</organism>
<evidence type="ECO:0000256" key="1">
    <source>
        <dbReference type="SAM" id="SignalP"/>
    </source>
</evidence>
<reference evidence="2" key="1">
    <citation type="submission" date="2015-09" db="EMBL/GenBank/DDBJ databases">
        <authorList>
            <consortium name="Pathogen Informatics"/>
        </authorList>
    </citation>
    <scope>NUCLEOTIDE SEQUENCE</scope>
    <source>
        <strain evidence="2">2789STDY5834896</strain>
    </source>
</reference>
<proteinExistence type="predicted"/>
<dbReference type="PROSITE" id="PS51257">
    <property type="entry name" value="PROKAR_LIPOPROTEIN"/>
    <property type="match status" value="1"/>
</dbReference>
<feature type="signal peptide" evidence="1">
    <location>
        <begin position="1"/>
        <end position="21"/>
    </location>
</feature>
<evidence type="ECO:0000313" key="2">
    <source>
        <dbReference type="EMBL" id="SCJ48227.1"/>
    </source>
</evidence>